<protein>
    <submittedName>
        <fullName evidence="1">Uncharacterized protein</fullName>
    </submittedName>
</protein>
<evidence type="ECO:0000313" key="2">
    <source>
        <dbReference type="Proteomes" id="UP001162640"/>
    </source>
</evidence>
<organism evidence="1 2">
    <name type="scientific">Triparma laevis f. inornata</name>
    <dbReference type="NCBI Taxonomy" id="1714386"/>
    <lineage>
        <taxon>Eukaryota</taxon>
        <taxon>Sar</taxon>
        <taxon>Stramenopiles</taxon>
        <taxon>Ochrophyta</taxon>
        <taxon>Bolidophyceae</taxon>
        <taxon>Parmales</taxon>
        <taxon>Triparmaceae</taxon>
        <taxon>Triparma</taxon>
    </lineage>
</organism>
<name>A0A9W7E4Y0_9STRA</name>
<proteinExistence type="predicted"/>
<accession>A0A9W7E4Y0</accession>
<dbReference type="EMBL" id="BLQM01000113">
    <property type="protein sequence ID" value="GMH65345.1"/>
    <property type="molecule type" value="Genomic_DNA"/>
</dbReference>
<sequence length="71" mass="8102">MLDSRGVELGKVTSWARAQAEISKNNPKVENGSLMVGGRLVRNRNLGTKERVTRKRRAMNSILARVLRLRW</sequence>
<evidence type="ECO:0000313" key="1">
    <source>
        <dbReference type="EMBL" id="GMH65345.1"/>
    </source>
</evidence>
<gene>
    <name evidence="1" type="ORF">TL16_g04175</name>
</gene>
<dbReference type="Proteomes" id="UP001162640">
    <property type="component" value="Unassembled WGS sequence"/>
</dbReference>
<comment type="caution">
    <text evidence="1">The sequence shown here is derived from an EMBL/GenBank/DDBJ whole genome shotgun (WGS) entry which is preliminary data.</text>
</comment>
<dbReference type="AlphaFoldDB" id="A0A9W7E4Y0"/>
<reference evidence="2" key="1">
    <citation type="journal article" date="2023" name="Commun. Biol.">
        <title>Genome analysis of Parmales, the sister group of diatoms, reveals the evolutionary specialization of diatoms from phago-mixotrophs to photoautotrophs.</title>
        <authorList>
            <person name="Ban H."/>
            <person name="Sato S."/>
            <person name="Yoshikawa S."/>
            <person name="Yamada K."/>
            <person name="Nakamura Y."/>
            <person name="Ichinomiya M."/>
            <person name="Sato N."/>
            <person name="Blanc-Mathieu R."/>
            <person name="Endo H."/>
            <person name="Kuwata A."/>
            <person name="Ogata H."/>
        </authorList>
    </citation>
    <scope>NUCLEOTIDE SEQUENCE [LARGE SCALE GENOMIC DNA]</scope>
</reference>